<gene>
    <name evidence="8" type="primary">nirD</name>
    <name evidence="8" type="ORF">LMG31506_01706</name>
</gene>
<proteinExistence type="predicted"/>
<dbReference type="AlphaFoldDB" id="A0A916IQZ7"/>
<dbReference type="InterPro" id="IPR017941">
    <property type="entry name" value="Rieske_2Fe-2S"/>
</dbReference>
<dbReference type="CDD" id="cd03529">
    <property type="entry name" value="Rieske_NirD"/>
    <property type="match status" value="1"/>
</dbReference>
<keyword evidence="5" id="KW-0411">Iron-sulfur</keyword>
<dbReference type="SUPFAM" id="SSF50022">
    <property type="entry name" value="ISP domain"/>
    <property type="match status" value="1"/>
</dbReference>
<dbReference type="GO" id="GO:0106316">
    <property type="term" value="F:nitrite reductase (NADH) activity"/>
    <property type="evidence" value="ECO:0007669"/>
    <property type="project" value="UniProtKB-EC"/>
</dbReference>
<dbReference type="NCBIfam" id="TIGR02378">
    <property type="entry name" value="nirD_assim_sml"/>
    <property type="match status" value="1"/>
</dbReference>
<protein>
    <submittedName>
        <fullName evidence="8">Nitrite reductase (NADH) small subunit</fullName>
        <ecNumber evidence="8">1.7.1.15</ecNumber>
    </submittedName>
</protein>
<reference evidence="8" key="1">
    <citation type="submission" date="2021-03" db="EMBL/GenBank/DDBJ databases">
        <authorList>
            <person name="Peeters C."/>
        </authorList>
    </citation>
    <scope>NUCLEOTIDE SEQUENCE</scope>
    <source>
        <strain evidence="8">LMG 31506</strain>
    </source>
</reference>
<dbReference type="PROSITE" id="PS51300">
    <property type="entry name" value="NIRD"/>
    <property type="match status" value="1"/>
</dbReference>
<dbReference type="GO" id="GO:0046872">
    <property type="term" value="F:metal ion binding"/>
    <property type="evidence" value="ECO:0007669"/>
    <property type="project" value="UniProtKB-KW"/>
</dbReference>
<evidence type="ECO:0000256" key="1">
    <source>
        <dbReference type="ARBA" id="ARBA00022714"/>
    </source>
</evidence>
<dbReference type="Proteomes" id="UP000672934">
    <property type="component" value="Unassembled WGS sequence"/>
</dbReference>
<keyword evidence="9" id="KW-1185">Reference proteome</keyword>
<comment type="caution">
    <text evidence="8">The sequence shown here is derived from an EMBL/GenBank/DDBJ whole genome shotgun (WGS) entry which is preliminary data.</text>
</comment>
<name>A0A916IQZ7_9BURK</name>
<dbReference type="PANTHER" id="PTHR40562:SF1">
    <property type="entry name" value="NITRITE REDUCTASE (NADH) SMALL SUBUNIT"/>
    <property type="match status" value="1"/>
</dbReference>
<dbReference type="InterPro" id="IPR017881">
    <property type="entry name" value="NirD"/>
</dbReference>
<dbReference type="EMBL" id="CAJPUY010000005">
    <property type="protein sequence ID" value="CAG2136708.1"/>
    <property type="molecule type" value="Genomic_DNA"/>
</dbReference>
<evidence type="ECO:0000313" key="8">
    <source>
        <dbReference type="EMBL" id="CAG2136708.1"/>
    </source>
</evidence>
<accession>A0A916IQZ7</accession>
<dbReference type="PANTHER" id="PTHR40562">
    <property type="match status" value="1"/>
</dbReference>
<keyword evidence="3 8" id="KW-0560">Oxidoreductase</keyword>
<evidence type="ECO:0000256" key="3">
    <source>
        <dbReference type="ARBA" id="ARBA00023002"/>
    </source>
</evidence>
<dbReference type="EC" id="1.7.1.15" evidence="8"/>
<keyword evidence="2" id="KW-0479">Metal-binding</keyword>
<dbReference type="PROSITE" id="PS51296">
    <property type="entry name" value="RIESKE"/>
    <property type="match status" value="1"/>
</dbReference>
<keyword evidence="6" id="KW-0534">Nitrate assimilation</keyword>
<dbReference type="Gene3D" id="2.102.10.10">
    <property type="entry name" value="Rieske [2Fe-2S] iron-sulphur domain"/>
    <property type="match status" value="1"/>
</dbReference>
<evidence type="ECO:0000256" key="6">
    <source>
        <dbReference type="ARBA" id="ARBA00023063"/>
    </source>
</evidence>
<evidence type="ECO:0000313" key="9">
    <source>
        <dbReference type="Proteomes" id="UP000672934"/>
    </source>
</evidence>
<evidence type="ECO:0000259" key="7">
    <source>
        <dbReference type="PROSITE" id="PS51296"/>
    </source>
</evidence>
<dbReference type="GO" id="GO:0042128">
    <property type="term" value="P:nitrate assimilation"/>
    <property type="evidence" value="ECO:0007669"/>
    <property type="project" value="UniProtKB-KW"/>
</dbReference>
<dbReference type="RefSeq" id="WP_211946686.1">
    <property type="nucleotide sequence ID" value="NZ_CAJPUY010000005.1"/>
</dbReference>
<dbReference type="InterPro" id="IPR036922">
    <property type="entry name" value="Rieske_2Fe-2S_sf"/>
</dbReference>
<dbReference type="InterPro" id="IPR012748">
    <property type="entry name" value="Rieske-like_NirD"/>
</dbReference>
<evidence type="ECO:0000256" key="4">
    <source>
        <dbReference type="ARBA" id="ARBA00023004"/>
    </source>
</evidence>
<organism evidence="8 9">
    <name type="scientific">Cupriavidus yeoncheonensis</name>
    <dbReference type="NCBI Taxonomy" id="1462994"/>
    <lineage>
        <taxon>Bacteria</taxon>
        <taxon>Pseudomonadati</taxon>
        <taxon>Pseudomonadota</taxon>
        <taxon>Betaproteobacteria</taxon>
        <taxon>Burkholderiales</taxon>
        <taxon>Burkholderiaceae</taxon>
        <taxon>Cupriavidus</taxon>
    </lineage>
</organism>
<keyword evidence="4" id="KW-0408">Iron</keyword>
<feature type="domain" description="Rieske" evidence="7">
    <location>
        <begin position="11"/>
        <end position="112"/>
    </location>
</feature>
<evidence type="ECO:0000256" key="2">
    <source>
        <dbReference type="ARBA" id="ARBA00022723"/>
    </source>
</evidence>
<dbReference type="Pfam" id="PF13806">
    <property type="entry name" value="Rieske_2"/>
    <property type="match status" value="1"/>
</dbReference>
<keyword evidence="1" id="KW-0001">2Fe-2S</keyword>
<dbReference type="GO" id="GO:0051537">
    <property type="term" value="F:2 iron, 2 sulfur cluster binding"/>
    <property type="evidence" value="ECO:0007669"/>
    <property type="project" value="UniProtKB-KW"/>
</dbReference>
<sequence length="127" mass="13949">MSHPHHPETWTAICTLRDIVPNTGVCALVDDQQVAVFRIGRGEEVYAIENFDPNSQAAVLSRGLVGNLGERLVVASPIYKHHFDLRTGECLEAPQHSVNAYPARVYDGKVWVAADVVLSEVEEELAA</sequence>
<evidence type="ECO:0000256" key="5">
    <source>
        <dbReference type="ARBA" id="ARBA00023014"/>
    </source>
</evidence>